<dbReference type="InterPro" id="IPR001872">
    <property type="entry name" value="Peptidase_A8"/>
</dbReference>
<dbReference type="EC" id="3.4.23.36" evidence="2"/>
<accession>A0AAU8HQD4</accession>
<proteinExistence type="predicted"/>
<sequence>MKSNFRYLLIAALVAVDQVVKLIVRNYRGSDVNLIGDFIYFRPTHNTYYSWYNSMLGIENTKAFHIILTSAILVLAILLFRYAYNRKGNKIETRLLEIFMLSFR</sequence>
<evidence type="ECO:0000256" key="1">
    <source>
        <dbReference type="SAM" id="Phobius"/>
    </source>
</evidence>
<feature type="transmembrane region" description="Helical" evidence="1">
    <location>
        <begin position="63"/>
        <end position="84"/>
    </location>
</feature>
<reference evidence="2" key="1">
    <citation type="journal article" date="2018" name="Antonie Van Leeuwenhoek">
        <title>Proteinivorax hydrogeniformans sp. nov., an anaerobic, haloalkaliphilic bacterium fermenting proteinaceous compounds with high hydrogen production.</title>
        <authorList>
            <person name="Boltyanskaya Y."/>
            <person name="Detkova E."/>
            <person name="Pimenov N."/>
            <person name="Kevbrin V."/>
        </authorList>
    </citation>
    <scope>NUCLEOTIDE SEQUENCE</scope>
    <source>
        <strain evidence="2">Z-710</strain>
    </source>
</reference>
<evidence type="ECO:0000313" key="2">
    <source>
        <dbReference type="EMBL" id="XCI27676.1"/>
    </source>
</evidence>
<dbReference type="Pfam" id="PF01252">
    <property type="entry name" value="Peptidase_A8"/>
    <property type="match status" value="1"/>
</dbReference>
<dbReference type="GO" id="GO:0004190">
    <property type="term" value="F:aspartic-type endopeptidase activity"/>
    <property type="evidence" value="ECO:0007669"/>
    <property type="project" value="UniProtKB-EC"/>
</dbReference>
<organism evidence="2">
    <name type="scientific">Proteinivorax hydrogeniformans</name>
    <dbReference type="NCBI Taxonomy" id="1826727"/>
    <lineage>
        <taxon>Bacteria</taxon>
        <taxon>Bacillati</taxon>
        <taxon>Bacillota</taxon>
        <taxon>Clostridia</taxon>
        <taxon>Eubacteriales</taxon>
        <taxon>Proteinivoracaceae</taxon>
        <taxon>Proteinivorax</taxon>
    </lineage>
</organism>
<dbReference type="AlphaFoldDB" id="A0AAU8HQD4"/>
<name>A0AAU8HQD4_9FIRM</name>
<dbReference type="GO" id="GO:0006508">
    <property type="term" value="P:proteolysis"/>
    <property type="evidence" value="ECO:0007669"/>
    <property type="project" value="InterPro"/>
</dbReference>
<dbReference type="EMBL" id="CP159485">
    <property type="protein sequence ID" value="XCI27676.1"/>
    <property type="molecule type" value="Genomic_DNA"/>
</dbReference>
<dbReference type="GO" id="GO:0016020">
    <property type="term" value="C:membrane"/>
    <property type="evidence" value="ECO:0007669"/>
    <property type="project" value="InterPro"/>
</dbReference>
<gene>
    <name evidence="2" type="ORF">PRVXH_001585</name>
</gene>
<keyword evidence="2" id="KW-0378">Hydrolase</keyword>
<keyword evidence="1" id="KW-0812">Transmembrane</keyword>
<protein>
    <submittedName>
        <fullName evidence="2">Signal peptidase II</fullName>
        <ecNumber evidence="2">3.4.23.36</ecNumber>
    </submittedName>
</protein>
<dbReference type="RefSeq" id="WP_353892253.1">
    <property type="nucleotide sequence ID" value="NZ_CP159485.1"/>
</dbReference>
<keyword evidence="1" id="KW-0472">Membrane</keyword>
<keyword evidence="1" id="KW-1133">Transmembrane helix</keyword>
<reference evidence="2" key="2">
    <citation type="submission" date="2024-06" db="EMBL/GenBank/DDBJ databases">
        <authorList>
            <person name="Petrova K.O."/>
            <person name="Toshchakov S.V."/>
            <person name="Boltjanskaja Y.V."/>
            <person name="Kevbrin V.V."/>
        </authorList>
    </citation>
    <scope>NUCLEOTIDE SEQUENCE</scope>
    <source>
        <strain evidence="2">Z-710</strain>
    </source>
</reference>